<reference evidence="1" key="1">
    <citation type="journal article" date="2023" name="Genome Biol. Evol.">
        <title>Long-read-based Genome Assembly of Drosophila gunungcola Reveals Fewer Chemosensory Genes in Flower-breeding Species.</title>
        <authorList>
            <person name="Negi A."/>
            <person name="Liao B.Y."/>
            <person name="Yeh S.D."/>
        </authorList>
    </citation>
    <scope>NUCLEOTIDE SEQUENCE</scope>
    <source>
        <strain evidence="1">Sukarami</strain>
    </source>
</reference>
<proteinExistence type="predicted"/>
<sequence length="216" mass="24204">KQVVVYICKHFRSYGSNLSNILKENNESFSLVFDQNFFLHILLNGATYIEGSCAEQLASSCGHRHSADALLPVHFNPLTDRIQAYSGHLRNASGLFSTTDVLPLRRVQVIPRRWSWPTGTFSFSEIILLNGATYIEGSCAEQLASSCGHRHSADALLPVHFNPLTDRIQAYSGHLRNASGLFSTTDVLPLRRVQVIPRRWSWPTGTFSFSEIVKIN</sequence>
<protein>
    <submittedName>
        <fullName evidence="1">Uncharacterized protein</fullName>
    </submittedName>
</protein>
<name>A0A9P9YJU1_9MUSC</name>
<accession>A0A9P9YJU1</accession>
<evidence type="ECO:0000313" key="1">
    <source>
        <dbReference type="EMBL" id="KAI8038283.1"/>
    </source>
</evidence>
<feature type="non-terminal residue" evidence="1">
    <location>
        <position position="1"/>
    </location>
</feature>
<dbReference type="AlphaFoldDB" id="A0A9P9YJU1"/>
<keyword evidence="2" id="KW-1185">Reference proteome</keyword>
<organism evidence="1 2">
    <name type="scientific">Drosophila gunungcola</name>
    <name type="common">fruit fly</name>
    <dbReference type="NCBI Taxonomy" id="103775"/>
    <lineage>
        <taxon>Eukaryota</taxon>
        <taxon>Metazoa</taxon>
        <taxon>Ecdysozoa</taxon>
        <taxon>Arthropoda</taxon>
        <taxon>Hexapoda</taxon>
        <taxon>Insecta</taxon>
        <taxon>Pterygota</taxon>
        <taxon>Neoptera</taxon>
        <taxon>Endopterygota</taxon>
        <taxon>Diptera</taxon>
        <taxon>Brachycera</taxon>
        <taxon>Muscomorpha</taxon>
        <taxon>Ephydroidea</taxon>
        <taxon>Drosophilidae</taxon>
        <taxon>Drosophila</taxon>
        <taxon>Sophophora</taxon>
    </lineage>
</organism>
<comment type="caution">
    <text evidence="1">The sequence shown here is derived from an EMBL/GenBank/DDBJ whole genome shotgun (WGS) entry which is preliminary data.</text>
</comment>
<dbReference type="Proteomes" id="UP001059596">
    <property type="component" value="Unassembled WGS sequence"/>
</dbReference>
<evidence type="ECO:0000313" key="2">
    <source>
        <dbReference type="Proteomes" id="UP001059596"/>
    </source>
</evidence>
<dbReference type="EMBL" id="JAMKOV010000008">
    <property type="protein sequence ID" value="KAI8038283.1"/>
    <property type="molecule type" value="Genomic_DNA"/>
</dbReference>
<gene>
    <name evidence="1" type="ORF">M5D96_008973</name>
</gene>